<dbReference type="OrthoDB" id="2082094at2"/>
<gene>
    <name evidence="3" type="ordered locus">Dtox_4314</name>
</gene>
<keyword evidence="4" id="KW-1185">Reference proteome</keyword>
<sequence>MKKLSIAAVAFAMAISAATMAIADTQDSPVGQAVQGVYPVMLNEKALSNQAIVINGTSYLPVRALAEALNMNVSFENNTVILKGTGTAGQQANRPQDGGQHSNPMEGITEILGITADDLQTQLKAGTTLEEIAISKGTTLDALKTQLITNTKAELDAQVSEGKITSEQAQSMLSKMQSMDLSKLGAGPGMGGEKPVDGNQAQTPSSN</sequence>
<name>C8W010_DESAS</name>
<evidence type="ECO:0000256" key="1">
    <source>
        <dbReference type="SAM" id="MobiDB-lite"/>
    </source>
</evidence>
<dbReference type="EMBL" id="CP001720">
    <property type="protein sequence ID" value="ACV64978.1"/>
    <property type="molecule type" value="Genomic_DNA"/>
</dbReference>
<feature type="signal peptide" evidence="2">
    <location>
        <begin position="1"/>
        <end position="23"/>
    </location>
</feature>
<dbReference type="eggNOG" id="ENOG5033HJQ">
    <property type="taxonomic scope" value="Bacteria"/>
</dbReference>
<dbReference type="Proteomes" id="UP000002217">
    <property type="component" value="Chromosome"/>
</dbReference>
<dbReference type="HOGENOM" id="CLU_1324621_0_0_9"/>
<dbReference type="STRING" id="485916.Dtox_4314"/>
<evidence type="ECO:0000313" key="4">
    <source>
        <dbReference type="Proteomes" id="UP000002217"/>
    </source>
</evidence>
<organism evidence="3 4">
    <name type="scientific">Desulfofarcimen acetoxidans (strain ATCC 49208 / DSM 771 / KCTC 5769 / VKM B-1644 / 5575)</name>
    <name type="common">Desulfotomaculum acetoxidans</name>
    <dbReference type="NCBI Taxonomy" id="485916"/>
    <lineage>
        <taxon>Bacteria</taxon>
        <taxon>Bacillati</taxon>
        <taxon>Bacillota</taxon>
        <taxon>Clostridia</taxon>
        <taxon>Eubacteriales</taxon>
        <taxon>Peptococcaceae</taxon>
        <taxon>Desulfofarcimen</taxon>
    </lineage>
</organism>
<protein>
    <recommendedName>
        <fullName evidence="5">Copper amine oxidase domain protein</fullName>
    </recommendedName>
</protein>
<evidence type="ECO:0008006" key="5">
    <source>
        <dbReference type="Google" id="ProtNLM"/>
    </source>
</evidence>
<feature type="region of interest" description="Disordered" evidence="1">
    <location>
        <begin position="173"/>
        <end position="207"/>
    </location>
</feature>
<dbReference type="RefSeq" id="WP_015759648.1">
    <property type="nucleotide sequence ID" value="NC_013216.1"/>
</dbReference>
<accession>C8W010</accession>
<evidence type="ECO:0000256" key="2">
    <source>
        <dbReference type="SAM" id="SignalP"/>
    </source>
</evidence>
<reference evidence="3 4" key="1">
    <citation type="journal article" date="2009" name="Stand. Genomic Sci.">
        <title>Complete genome sequence of Desulfotomaculum acetoxidans type strain (5575).</title>
        <authorList>
            <person name="Spring S."/>
            <person name="Lapidus A."/>
            <person name="Schroder M."/>
            <person name="Gleim D."/>
            <person name="Sims D."/>
            <person name="Meincke L."/>
            <person name="Glavina Del Rio T."/>
            <person name="Tice H."/>
            <person name="Copeland A."/>
            <person name="Cheng J.F."/>
            <person name="Lucas S."/>
            <person name="Chen F."/>
            <person name="Nolan M."/>
            <person name="Bruce D."/>
            <person name="Goodwin L."/>
            <person name="Pitluck S."/>
            <person name="Ivanova N."/>
            <person name="Mavromatis K."/>
            <person name="Mikhailova N."/>
            <person name="Pati A."/>
            <person name="Chen A."/>
            <person name="Palaniappan K."/>
            <person name="Land M."/>
            <person name="Hauser L."/>
            <person name="Chang Y.J."/>
            <person name="Jeffries C.D."/>
            <person name="Chain P."/>
            <person name="Saunders E."/>
            <person name="Brettin T."/>
            <person name="Detter J.C."/>
            <person name="Goker M."/>
            <person name="Bristow J."/>
            <person name="Eisen J.A."/>
            <person name="Markowitz V."/>
            <person name="Hugenholtz P."/>
            <person name="Kyrpides N.C."/>
            <person name="Klenk H.P."/>
            <person name="Han C."/>
        </authorList>
    </citation>
    <scope>NUCLEOTIDE SEQUENCE [LARGE SCALE GENOMIC DNA]</scope>
    <source>
        <strain evidence="4">ATCC 49208 / DSM 771 / VKM B-1644</strain>
    </source>
</reference>
<evidence type="ECO:0000313" key="3">
    <source>
        <dbReference type="EMBL" id="ACV64978.1"/>
    </source>
</evidence>
<dbReference type="KEGG" id="dae:Dtox_4314"/>
<proteinExistence type="predicted"/>
<dbReference type="AlphaFoldDB" id="C8W010"/>
<feature type="chain" id="PRO_5002991854" description="Copper amine oxidase domain protein" evidence="2">
    <location>
        <begin position="24"/>
        <end position="207"/>
    </location>
</feature>
<keyword evidence="2" id="KW-0732">Signal</keyword>